<dbReference type="Proteomes" id="UP000050996">
    <property type="component" value="Unassembled WGS sequence"/>
</dbReference>
<dbReference type="PATRIC" id="fig|1637975.4.peg.4705"/>
<feature type="coiled-coil region" evidence="1">
    <location>
        <begin position="1124"/>
        <end position="1151"/>
    </location>
</feature>
<evidence type="ECO:0000256" key="2">
    <source>
        <dbReference type="SAM" id="MobiDB-lite"/>
    </source>
</evidence>
<reference evidence="3 4" key="1">
    <citation type="submission" date="2015-09" db="EMBL/GenBank/DDBJ databases">
        <title>Genome sequencing project for genomic taxonomy and phylogenomics of Bacillus-like bacteria.</title>
        <authorList>
            <person name="Liu B."/>
            <person name="Wang J."/>
            <person name="Zhu Y."/>
            <person name="Liu G."/>
            <person name="Chen Q."/>
            <person name="Chen Z."/>
            <person name="Lan J."/>
            <person name="Che J."/>
            <person name="Ge C."/>
            <person name="Shi H."/>
            <person name="Pan Z."/>
            <person name="Liu X."/>
        </authorList>
    </citation>
    <scope>NUCLEOTIDE SEQUENCE [LARGE SCALE GENOMIC DNA]</scope>
    <source>
        <strain evidence="3 4">FJAT-18043</strain>
    </source>
</reference>
<feature type="compositionally biased region" description="Basic and acidic residues" evidence="2">
    <location>
        <begin position="797"/>
        <end position="808"/>
    </location>
</feature>
<comment type="caution">
    <text evidence="3">The sequence shown here is derived from an EMBL/GenBank/DDBJ whole genome shotgun (WGS) entry which is preliminary data.</text>
</comment>
<feature type="coiled-coil region" evidence="1">
    <location>
        <begin position="512"/>
        <end position="546"/>
    </location>
</feature>
<evidence type="ECO:0000313" key="3">
    <source>
        <dbReference type="EMBL" id="KQL21225.1"/>
    </source>
</evidence>
<accession>A0A0Q3QSU5</accession>
<dbReference type="RefSeq" id="WP_056686350.1">
    <property type="nucleotide sequence ID" value="NZ_LJIX01000006.1"/>
</dbReference>
<proteinExistence type="predicted"/>
<keyword evidence="1" id="KW-0175">Coiled coil</keyword>
<feature type="coiled-coil region" evidence="1">
    <location>
        <begin position="848"/>
        <end position="910"/>
    </location>
</feature>
<protein>
    <submittedName>
        <fullName evidence="3">Uncharacterized protein</fullName>
    </submittedName>
</protein>
<evidence type="ECO:0000256" key="1">
    <source>
        <dbReference type="SAM" id="Coils"/>
    </source>
</evidence>
<keyword evidence="4" id="KW-1185">Reference proteome</keyword>
<feature type="region of interest" description="Disordered" evidence="2">
    <location>
        <begin position="797"/>
        <end position="822"/>
    </location>
</feature>
<evidence type="ECO:0000313" key="4">
    <source>
        <dbReference type="Proteomes" id="UP000050996"/>
    </source>
</evidence>
<sequence length="1447" mass="169792">MPRVNKVRLSNIRLDDKNKIITDKTFHIYGGSSLFLLENGGGKSSIIQFIHQLILPNHQMGERSMKEMVPVGQTIHIAAEWVHEDEQRFPFVTGFCFENTGKKTADSKDEYQYFNYIIEYDFEGSYRIEDLPFIIDRKVANYNVLREKLKKSKGVNLPPTNTRYQEELESYNILSTEWKNISLVNSSEGGVTDFFGKANTTQRLLEKLIIPSVLESLYPDEKERYSFKESFREYKDSLMELPKMKKNLQDYGVINNNAGGIIQVCKDYNALKQSLIESQTLLSRLYFTLLESSKANALELEGIASELIRLADTKKELDWKIRSYDVFLLEKKYKEAKEKAALDEETFTKTVVNLESEKRREKEQLAARAYQDYQTNQTKLAKKTSELEAARLEGGERQKELGNIRNTLSRQFYYLYQQNQKAERDLKEEQNRIKREWEKVQDILTETNQEMEKLGKRQAVLQHQVETYDKDLIGLKQGLIEDWKEDEHATHHHLKEKLSAVVKEEELYKAQAEQCRNRINDLDQLLEQCNTKEKLTRRDLDEAEAAYDKFSERERLLIDSTYKYVTVRVGNSLFEDRALIAIRLERLKSQYDDEATQLSIQMDEIGQIRAIIENKGYHIHQELERVKDYLVQRDNEVLLGVEWITKSTMDDTSKKELLKKNPLLPFSILVEDVQLTKVKTTLGHYKEELTIPVILINKSQMEIEPEKDSTFQLSESAHIFHHFNTRLKAEDWESYLVELEQKWGDLDLKRKEIKGKLQELQLFEHTLKDFWKEYTPHSRKDLLGRVTELRDALRKIGEEKTEHNKENEAQSTSYSEAESQRNEKEQLRIKLAGDTIRLSDFIKRYQSIPTARKELEQLTKQLEELGRIKNALNQTSQEWESAGGAVQEKITQLQKSFMLLKRDLEDYEIAEAEETTPATEVEYKDTLERYKAFREQYSSESRQLEILESTQNHYSELVKRAKEDIHKNGFTVESMERLILEYDPYLLEQIEYNISGLEEQLEKDRDRKEGSGKELASAKTEYHTRVELLGEKGIYPYGTEAKAEKELYESELTMAKSNEGRSMERQAALLKQQFGNQAAIEDLETTKDMLIASASQNLLEEGHWNRQKPIQYVRTIRYDMGVHKSGMELKRTELLKKIDELKEDVRETNNTQLLQLTFDLSKILDSSIEDYQEIIRTFENLMNYVQELEAGIELQKAELDQRSEELVEQMYDRAVTVYKNIMEIAKSSQIEEKGEITSLFQISWHKKSIEDAKMEIDRFIQRLLEDLVAMNERNAPVKEMDELFEKRVNMVDILNCYAETSRCIIKTLKHRNELLNKNDYYTWDEVCKWSGGEKHATQISLFIALINHLRRKRYAKENAWKFIILDNPFGKASADFVVKPMVSLANKTNTQLFCFTGIKEKAIQREFETVISNQYVEQRGRLLLRTEEKHKDPSMAELDTIFFVKQY</sequence>
<dbReference type="EMBL" id="LJIX01000006">
    <property type="protein sequence ID" value="KQL21225.1"/>
    <property type="molecule type" value="Genomic_DNA"/>
</dbReference>
<dbReference type="STRING" id="1637975.AN957_23435"/>
<gene>
    <name evidence="3" type="ORF">AN957_23435</name>
</gene>
<name>A0A0Q3QSU5_9BACI</name>
<organism evidence="3 4">
    <name type="scientific">Cytobacillus solani</name>
    <dbReference type="NCBI Taxonomy" id="1637975"/>
    <lineage>
        <taxon>Bacteria</taxon>
        <taxon>Bacillati</taxon>
        <taxon>Bacillota</taxon>
        <taxon>Bacilli</taxon>
        <taxon>Bacillales</taxon>
        <taxon>Bacillaceae</taxon>
        <taxon>Cytobacillus</taxon>
    </lineage>
</organism>